<evidence type="ECO:0000256" key="4">
    <source>
        <dbReference type="ARBA" id="ARBA00022833"/>
    </source>
</evidence>
<comment type="subcellular location">
    <subcellularLocation>
        <location evidence="6">Nucleus</location>
    </subcellularLocation>
</comment>
<dbReference type="Pfam" id="PF04434">
    <property type="entry name" value="SWIM"/>
    <property type="match status" value="1"/>
</dbReference>
<protein>
    <recommendedName>
        <fullName evidence="6">Protein FAR1-RELATED SEQUENCE</fullName>
    </recommendedName>
</protein>
<dbReference type="InterPro" id="IPR031052">
    <property type="entry name" value="FHY3/FAR1"/>
</dbReference>
<name>A0AAV6KYE6_9ERIC</name>
<reference evidence="8" key="1">
    <citation type="submission" date="2020-08" db="EMBL/GenBank/DDBJ databases">
        <title>Plant Genome Project.</title>
        <authorList>
            <person name="Zhang R.-G."/>
        </authorList>
    </citation>
    <scope>NUCLEOTIDE SEQUENCE</scope>
    <source>
        <strain evidence="8">WSP0</strain>
        <tissue evidence="8">Leaf</tissue>
    </source>
</reference>
<feature type="domain" description="SWIM-type" evidence="7">
    <location>
        <begin position="298"/>
        <end position="334"/>
    </location>
</feature>
<organism evidence="8 9">
    <name type="scientific">Rhododendron griersonianum</name>
    <dbReference type="NCBI Taxonomy" id="479676"/>
    <lineage>
        <taxon>Eukaryota</taxon>
        <taxon>Viridiplantae</taxon>
        <taxon>Streptophyta</taxon>
        <taxon>Embryophyta</taxon>
        <taxon>Tracheophyta</taxon>
        <taxon>Spermatophyta</taxon>
        <taxon>Magnoliopsida</taxon>
        <taxon>eudicotyledons</taxon>
        <taxon>Gunneridae</taxon>
        <taxon>Pentapetalae</taxon>
        <taxon>asterids</taxon>
        <taxon>Ericales</taxon>
        <taxon>Ericaceae</taxon>
        <taxon>Ericoideae</taxon>
        <taxon>Rhodoreae</taxon>
        <taxon>Rhododendron</taxon>
    </lineage>
</organism>
<evidence type="ECO:0000256" key="1">
    <source>
        <dbReference type="ARBA" id="ARBA00005889"/>
    </source>
</evidence>
<dbReference type="GO" id="GO:0006355">
    <property type="term" value="P:regulation of DNA-templated transcription"/>
    <property type="evidence" value="ECO:0007669"/>
    <property type="project" value="UniProtKB-UniRule"/>
</dbReference>
<dbReference type="InterPro" id="IPR004330">
    <property type="entry name" value="FAR1_DNA_bnd_dom"/>
</dbReference>
<dbReference type="InterPro" id="IPR006564">
    <property type="entry name" value="Znf_PMZ"/>
</dbReference>
<keyword evidence="4 6" id="KW-0862">Zinc</keyword>
<keyword evidence="3 5" id="KW-0863">Zinc-finger</keyword>
<keyword evidence="6" id="KW-0539">Nucleus</keyword>
<dbReference type="SMART" id="SM00575">
    <property type="entry name" value="ZnF_PMZ"/>
    <property type="match status" value="1"/>
</dbReference>
<proteinExistence type="inferred from homology"/>
<dbReference type="EMBL" id="JACTNZ010000003">
    <property type="protein sequence ID" value="KAG5557785.1"/>
    <property type="molecule type" value="Genomic_DNA"/>
</dbReference>
<dbReference type="InterPro" id="IPR007527">
    <property type="entry name" value="Znf_SWIM"/>
</dbReference>
<evidence type="ECO:0000256" key="3">
    <source>
        <dbReference type="ARBA" id="ARBA00022771"/>
    </source>
</evidence>
<dbReference type="PROSITE" id="PS50966">
    <property type="entry name" value="ZF_SWIM"/>
    <property type="match status" value="1"/>
</dbReference>
<dbReference type="AlphaFoldDB" id="A0AAV6KYE6"/>
<dbReference type="Pfam" id="PF03101">
    <property type="entry name" value="FAR1"/>
    <property type="match status" value="1"/>
</dbReference>
<dbReference type="GO" id="GO:0005634">
    <property type="term" value="C:nucleus"/>
    <property type="evidence" value="ECO:0007669"/>
    <property type="project" value="UniProtKB-SubCell"/>
</dbReference>
<dbReference type="PANTHER" id="PTHR31669">
    <property type="entry name" value="PROTEIN FAR1-RELATED SEQUENCE 10-RELATED"/>
    <property type="match status" value="1"/>
</dbReference>
<dbReference type="GO" id="GO:0008270">
    <property type="term" value="F:zinc ion binding"/>
    <property type="evidence" value="ECO:0007669"/>
    <property type="project" value="UniProtKB-UniRule"/>
</dbReference>
<evidence type="ECO:0000256" key="2">
    <source>
        <dbReference type="ARBA" id="ARBA00022723"/>
    </source>
</evidence>
<evidence type="ECO:0000256" key="6">
    <source>
        <dbReference type="RuleBase" id="RU367018"/>
    </source>
</evidence>
<dbReference type="Proteomes" id="UP000823749">
    <property type="component" value="Chromosome 3"/>
</dbReference>
<dbReference type="PANTHER" id="PTHR31669:SF302">
    <property type="entry name" value="PROTEIN FAR1-RELATED SEQUENCE"/>
    <property type="match status" value="1"/>
</dbReference>
<keyword evidence="2 6" id="KW-0479">Metal-binding</keyword>
<comment type="caution">
    <text evidence="8">The sequence shown here is derived from an EMBL/GenBank/DDBJ whole genome shotgun (WGS) entry which is preliminary data.</text>
</comment>
<keyword evidence="9" id="KW-1185">Reference proteome</keyword>
<evidence type="ECO:0000259" key="7">
    <source>
        <dbReference type="PROSITE" id="PS50966"/>
    </source>
</evidence>
<sequence length="432" mass="50213">MLFVCAKEGKYVAKIENNGVVEENEETEEDGKGIPRKRARGCSTVKCGCKAHLLIKYDKWSSKWKVTVFTDAHNHPLVTPSKRMRMKSNRHMPKAVKNLTKAFHKENLGIFKVTSIFGVYFKKSKFKKDVKICIWATYRKEDFEKRWIELMKENGLESNEWLQQLYDIRESWVSVYNRGTFFAGMNTTRRSEGVNSFFDGFVTSTTNLKEFVVKDDQALKRIVKRENDEDFESEHKFRIVNDNEFLLKHGAKIYTRNVFNKFNDEMSGVFHYKVEEVGNANGIQSFIVKSKEHEVKKFEVPLDLQTYMGVCECQNFEFVGILCTHILKVFVRLDIDAIPDHFILPRWRQKANKFRIIDSEGLVHDDGKEESEALRLGHMCQESTKLACLAAPSNEAYMIYIEAMNDLSKKLLKVPKNTPNLNLIVLDPILMI</sequence>
<comment type="similarity">
    <text evidence="1 6">Belongs to the FHY3/FAR1 family.</text>
</comment>
<gene>
    <name evidence="8" type="ORF">RHGRI_007884</name>
</gene>
<accession>A0AAV6KYE6</accession>
<comment type="function">
    <text evidence="6">Putative transcription activator involved in regulating light control of development.</text>
</comment>
<evidence type="ECO:0000256" key="5">
    <source>
        <dbReference type="PROSITE-ProRule" id="PRU00325"/>
    </source>
</evidence>
<evidence type="ECO:0000313" key="9">
    <source>
        <dbReference type="Proteomes" id="UP000823749"/>
    </source>
</evidence>
<evidence type="ECO:0000313" key="8">
    <source>
        <dbReference type="EMBL" id="KAG5557785.1"/>
    </source>
</evidence>